<dbReference type="PANTHER" id="PTHR42760">
    <property type="entry name" value="SHORT-CHAIN DEHYDROGENASES/REDUCTASES FAMILY MEMBER"/>
    <property type="match status" value="1"/>
</dbReference>
<evidence type="ECO:0000256" key="2">
    <source>
        <dbReference type="ARBA" id="ARBA00023002"/>
    </source>
</evidence>
<proteinExistence type="inferred from homology"/>
<dbReference type="Pfam" id="PF00106">
    <property type="entry name" value="adh_short"/>
    <property type="match status" value="1"/>
</dbReference>
<dbReference type="GO" id="GO:0051213">
    <property type="term" value="F:dioxygenase activity"/>
    <property type="evidence" value="ECO:0007669"/>
    <property type="project" value="UniProtKB-KW"/>
</dbReference>
<sequence length="276" mass="29138">MLLQNKVAVITGGTGVLGSALTKAIAAEGAKVAILGRSLEKGEKLAAEIKATGGTALALSVDVCDKATIEAAHKTINEKLGLVDILLNGAGGNHPDGVTKDEFYDNTTPKDDDFQDFFKLGLGGVEHVYNLNYMGTFIPTQVFAKDMVGRKECSVLNISSVSAGLPLTKVPAYSAAKAAISNFTHWLAVYFAKEGIRVNALVPGFFLTEQNRTLLTNEDGSLTSRGEKILSQTPMGHFGEPEDLVSTVLWLCNPASKFVTGITVPVDGGFTAFNGV</sequence>
<dbReference type="InterPro" id="IPR036291">
    <property type="entry name" value="NAD(P)-bd_dom_sf"/>
</dbReference>
<dbReference type="InterPro" id="IPR002347">
    <property type="entry name" value="SDR_fam"/>
</dbReference>
<name>A0ABQ5MLV8_9FLAO</name>
<evidence type="ECO:0000256" key="3">
    <source>
        <dbReference type="RuleBase" id="RU000363"/>
    </source>
</evidence>
<dbReference type="PROSITE" id="PS00061">
    <property type="entry name" value="ADH_SHORT"/>
    <property type="match status" value="1"/>
</dbReference>
<protein>
    <submittedName>
        <fullName evidence="4">Dioxygenase</fullName>
    </submittedName>
</protein>
<dbReference type="EMBL" id="BRVO01000003">
    <property type="protein sequence ID" value="GLB50359.1"/>
    <property type="molecule type" value="Genomic_DNA"/>
</dbReference>
<gene>
    <name evidence="4" type="ORF">Y10_27270</name>
</gene>
<accession>A0ABQ5MLV8</accession>
<evidence type="ECO:0000256" key="1">
    <source>
        <dbReference type="ARBA" id="ARBA00006484"/>
    </source>
</evidence>
<dbReference type="InterPro" id="IPR020904">
    <property type="entry name" value="Sc_DH/Rdtase_CS"/>
</dbReference>
<dbReference type="NCBIfam" id="NF006132">
    <property type="entry name" value="PRK08277.1"/>
    <property type="match status" value="1"/>
</dbReference>
<comment type="caution">
    <text evidence="4">The sequence shown here is derived from an EMBL/GenBank/DDBJ whole genome shotgun (WGS) entry which is preliminary data.</text>
</comment>
<comment type="similarity">
    <text evidence="1 3">Belongs to the short-chain dehydrogenases/reductases (SDR) family.</text>
</comment>
<dbReference type="RefSeq" id="WP_281765983.1">
    <property type="nucleotide sequence ID" value="NZ_BRVO01000003.1"/>
</dbReference>
<dbReference type="PRINTS" id="PR00080">
    <property type="entry name" value="SDRFAMILY"/>
</dbReference>
<dbReference type="PRINTS" id="PR00081">
    <property type="entry name" value="GDHRDH"/>
</dbReference>
<evidence type="ECO:0000313" key="4">
    <source>
        <dbReference type="EMBL" id="GLB50359.1"/>
    </source>
</evidence>
<keyword evidence="2" id="KW-0560">Oxidoreductase</keyword>
<dbReference type="Proteomes" id="UP001143543">
    <property type="component" value="Unassembled WGS sequence"/>
</dbReference>
<keyword evidence="5" id="KW-1185">Reference proteome</keyword>
<dbReference type="SUPFAM" id="SSF51735">
    <property type="entry name" value="NAD(P)-binding Rossmann-fold domains"/>
    <property type="match status" value="1"/>
</dbReference>
<reference evidence="4" key="1">
    <citation type="submission" date="2022-07" db="EMBL/GenBank/DDBJ databases">
        <title>Taxonomy of Novel Oxalotrophic and Methylotrophic Bacteria.</title>
        <authorList>
            <person name="Sahin N."/>
            <person name="Tani A."/>
        </authorList>
    </citation>
    <scope>NUCLEOTIDE SEQUENCE</scope>
    <source>
        <strain evidence="4">Y10</strain>
    </source>
</reference>
<organism evidence="4 5">
    <name type="scientific">Neptunitalea lumnitzerae</name>
    <dbReference type="NCBI Taxonomy" id="2965509"/>
    <lineage>
        <taxon>Bacteria</taxon>
        <taxon>Pseudomonadati</taxon>
        <taxon>Bacteroidota</taxon>
        <taxon>Flavobacteriia</taxon>
        <taxon>Flavobacteriales</taxon>
        <taxon>Flavobacteriaceae</taxon>
        <taxon>Neptunitalea</taxon>
    </lineage>
</organism>
<dbReference type="Gene3D" id="3.40.50.720">
    <property type="entry name" value="NAD(P)-binding Rossmann-like Domain"/>
    <property type="match status" value="1"/>
</dbReference>
<keyword evidence="4" id="KW-0223">Dioxygenase</keyword>
<evidence type="ECO:0000313" key="5">
    <source>
        <dbReference type="Proteomes" id="UP001143543"/>
    </source>
</evidence>
<dbReference type="PANTHER" id="PTHR42760:SF115">
    <property type="entry name" value="3-OXOACYL-[ACYL-CARRIER-PROTEIN] REDUCTASE FABG"/>
    <property type="match status" value="1"/>
</dbReference>